<evidence type="ECO:0000313" key="2">
    <source>
        <dbReference type="Proteomes" id="UP000825066"/>
    </source>
</evidence>
<dbReference type="Proteomes" id="UP000825066">
    <property type="component" value="Chromosome"/>
</dbReference>
<dbReference type="RefSeq" id="WP_130768264.1">
    <property type="nucleotide sequence ID" value="NZ_AP024684.1"/>
</dbReference>
<accession>A0ABM7R6Z5</accession>
<dbReference type="EMBL" id="AP024684">
    <property type="protein sequence ID" value="BCX45741.1"/>
    <property type="molecule type" value="Genomic_DNA"/>
</dbReference>
<name>A0ABM7R6Z5_9GAMM</name>
<organism evidence="1 2">
    <name type="scientific">Stenotrophomonas pavanii</name>
    <dbReference type="NCBI Taxonomy" id="487698"/>
    <lineage>
        <taxon>Bacteria</taxon>
        <taxon>Pseudomonadati</taxon>
        <taxon>Pseudomonadota</taxon>
        <taxon>Gammaproteobacteria</taxon>
        <taxon>Lysobacterales</taxon>
        <taxon>Lysobacteraceae</taxon>
        <taxon>Stenotrophomonas</taxon>
    </lineage>
</organism>
<evidence type="ECO:0000313" key="1">
    <source>
        <dbReference type="EMBL" id="BCX45741.1"/>
    </source>
</evidence>
<proteinExistence type="predicted"/>
<keyword evidence="2" id="KW-1185">Reference proteome</keyword>
<gene>
    <name evidence="1" type="ORF">STNY_R39640</name>
</gene>
<reference evidence="1 2" key="1">
    <citation type="submission" date="2021-05" db="EMBL/GenBank/DDBJ databases">
        <title>Complete Genome Sequence of Stenotrophomonas pavanii strain Y.</title>
        <authorList>
            <person name="Dohra H."/>
            <person name="Mohad Din A.R.J."/>
            <person name="Suzuki K."/>
            <person name="Fatma A."/>
            <person name="Honjyo M."/>
            <person name="Nishimura T."/>
            <person name="Moriuch R."/>
            <person name="Masuda K."/>
            <person name="Minoura A."/>
            <person name="Tashiro Y."/>
            <person name="Futamata H."/>
        </authorList>
    </citation>
    <scope>NUCLEOTIDE SEQUENCE [LARGE SCALE GENOMIC DNA]</scope>
    <source>
        <strain evidence="2">Y</strain>
    </source>
</reference>
<evidence type="ECO:0008006" key="3">
    <source>
        <dbReference type="Google" id="ProtNLM"/>
    </source>
</evidence>
<sequence>MNTNQKSELARAIAWMLCSHAAHGLSTASIKGVGEITLRDGLIVAAAAIGSKHKNAWLLEREVEPDGWSDSNVDLMVYRVSGENKSLVGGTELKWWRQKDKGNASNRRRDLIKDLLRAAALYTLSESFSFVALLATKESWDATTDTRGKDKALLDKLKSESSEHWNIRDLSSSPSIKAAVRLLRNKVPVTTAFRTKLLTACSLSDQSGIECVARVWEVQKTQNSRWAVDPDDFNFIQDSV</sequence>
<protein>
    <recommendedName>
        <fullName evidence="3">Restriction endonuclease</fullName>
    </recommendedName>
</protein>